<comment type="caution">
    <text evidence="1">The sequence shown here is derived from an EMBL/GenBank/DDBJ whole genome shotgun (WGS) entry which is preliminary data.</text>
</comment>
<accession>A0ABT8X9N3</accession>
<evidence type="ECO:0000313" key="2">
    <source>
        <dbReference type="Proteomes" id="UP001177080"/>
    </source>
</evidence>
<evidence type="ECO:0008006" key="3">
    <source>
        <dbReference type="Google" id="ProtNLM"/>
    </source>
</evidence>
<name>A0ABT8X9N3_9HYPH</name>
<keyword evidence="2" id="KW-1185">Reference proteome</keyword>
<reference evidence="1" key="1">
    <citation type="submission" date="2022-04" db="EMBL/GenBank/DDBJ databases">
        <title>Shinella lacus sp. nov., a novel member of the genus Shinella from water.</title>
        <authorList>
            <person name="Deng Y."/>
        </authorList>
    </citation>
    <scope>NUCLEOTIDE SEQUENCE</scope>
    <source>
        <strain evidence="1">JCM 31239</strain>
    </source>
</reference>
<evidence type="ECO:0000313" key="1">
    <source>
        <dbReference type="EMBL" id="MDO6120362.1"/>
    </source>
</evidence>
<sequence>MTRLALSGCSIAEIGAITGHSPKDIDAILHTHYLGGQSELARQAMTKWEQQ</sequence>
<dbReference type="EMBL" id="WHSC02000001">
    <property type="protein sequence ID" value="MDO6120362.1"/>
    <property type="molecule type" value="Genomic_DNA"/>
</dbReference>
<dbReference type="Proteomes" id="UP001177080">
    <property type="component" value="Unassembled WGS sequence"/>
</dbReference>
<gene>
    <name evidence="1" type="ORF">GB928_004125</name>
</gene>
<protein>
    <recommendedName>
        <fullName evidence="3">Phage integrase family protein</fullName>
    </recommendedName>
</protein>
<organism evidence="1 2">
    <name type="scientific">Shinella curvata</name>
    <dbReference type="NCBI Taxonomy" id="1817964"/>
    <lineage>
        <taxon>Bacteria</taxon>
        <taxon>Pseudomonadati</taxon>
        <taxon>Pseudomonadota</taxon>
        <taxon>Alphaproteobacteria</taxon>
        <taxon>Hyphomicrobiales</taxon>
        <taxon>Rhizobiaceae</taxon>
        <taxon>Shinella</taxon>
    </lineage>
</organism>
<proteinExistence type="predicted"/>
<dbReference type="RefSeq" id="WP_244758765.1">
    <property type="nucleotide sequence ID" value="NZ_JALJCJ010000001.1"/>
</dbReference>